<feature type="compositionally biased region" description="Polar residues" evidence="1">
    <location>
        <begin position="175"/>
        <end position="189"/>
    </location>
</feature>
<feature type="region of interest" description="Disordered" evidence="1">
    <location>
        <begin position="1"/>
        <end position="98"/>
    </location>
</feature>
<feature type="compositionally biased region" description="Polar residues" evidence="1">
    <location>
        <begin position="40"/>
        <end position="66"/>
    </location>
</feature>
<comment type="caution">
    <text evidence="3">The sequence shown here is derived from an EMBL/GenBank/DDBJ whole genome shotgun (WGS) entry which is preliminary data.</text>
</comment>
<gene>
    <name evidence="3" type="ORF">GMARGA_LOCUS9212</name>
</gene>
<organism evidence="3 4">
    <name type="scientific">Gigaspora margarita</name>
    <dbReference type="NCBI Taxonomy" id="4874"/>
    <lineage>
        <taxon>Eukaryota</taxon>
        <taxon>Fungi</taxon>
        <taxon>Fungi incertae sedis</taxon>
        <taxon>Mucoromycota</taxon>
        <taxon>Glomeromycotina</taxon>
        <taxon>Glomeromycetes</taxon>
        <taxon>Diversisporales</taxon>
        <taxon>Gigasporaceae</taxon>
        <taxon>Gigaspora</taxon>
    </lineage>
</organism>
<dbReference type="Gene3D" id="3.60.10.10">
    <property type="entry name" value="Endonuclease/exonuclease/phosphatase"/>
    <property type="match status" value="1"/>
</dbReference>
<evidence type="ECO:0000259" key="2">
    <source>
        <dbReference type="Pfam" id="PF14529"/>
    </source>
</evidence>
<feature type="compositionally biased region" description="Polar residues" evidence="1">
    <location>
        <begin position="1"/>
        <end position="24"/>
    </location>
</feature>
<name>A0ABN7US65_GIGMA</name>
<reference evidence="3 4" key="1">
    <citation type="submission" date="2021-06" db="EMBL/GenBank/DDBJ databases">
        <authorList>
            <person name="Kallberg Y."/>
            <person name="Tangrot J."/>
            <person name="Rosling A."/>
        </authorList>
    </citation>
    <scope>NUCLEOTIDE SEQUENCE [LARGE SCALE GENOMIC DNA]</scope>
    <source>
        <strain evidence="3 4">120-4 pot B 10/14</strain>
    </source>
</reference>
<proteinExistence type="predicted"/>
<dbReference type="InterPro" id="IPR005135">
    <property type="entry name" value="Endo/exonuclease/phosphatase"/>
</dbReference>
<dbReference type="InterPro" id="IPR036691">
    <property type="entry name" value="Endo/exonu/phosph_ase_sf"/>
</dbReference>
<evidence type="ECO:0000256" key="1">
    <source>
        <dbReference type="SAM" id="MobiDB-lite"/>
    </source>
</evidence>
<dbReference type="Proteomes" id="UP000789901">
    <property type="component" value="Unassembled WGS sequence"/>
</dbReference>
<sequence length="558" mass="63546">MSATQSMDTSSEDTTIHQNIQTAESMDIDGLPKHTAKKVTASTNSENNTLITTSPLPIQTTLTQNDKTIEPPKNSTTDLLPEKASVPYKKSHSTDPPGMKFSHDNSYIVIAPAADPHDDQDITMQHGDQTQDTQKVIEHVQETTIDEMGKIEGERKAILEDQSIYIDFELTNTGPTKKGDNAQSITSHTTPHRMDTDANSNATIEGTEIPHHSYSSVLKNKDQILQEIEAVDSTGWPDIVKTCMNNRRKALCETMLDTTNWHYDTILQAFQDLTRLGELIQVEANKNAVCIGTALAVCNSIQPYIQNVQAIPAISVMLDFAFPRNNKIRVISTYLPSNNRKLSLRAQHQIMEWIKTAEKRNHQIIVLGDFNGNLNNKQSKASTPILQFIRNYYMTSHIDYYAITEPTWQRGDRNNQIDDIWTTASLVPQCSTLSIISSAFLTTSDYKILMITWHHNLNLQAPRAKKNRWKVYLYNNMDQPKWDEFTKEVKDRLNKLNAELKVPITEIKVLDKTWHNLSLAIKQIATQYIPFTYKQSPPTHAYFLFNTKYYSQNKQTNR</sequence>
<protein>
    <submittedName>
        <fullName evidence="3">25057_t:CDS:1</fullName>
    </submittedName>
</protein>
<dbReference type="EMBL" id="CAJVQB010004883">
    <property type="protein sequence ID" value="CAG8648199.1"/>
    <property type="molecule type" value="Genomic_DNA"/>
</dbReference>
<feature type="region of interest" description="Disordered" evidence="1">
    <location>
        <begin position="175"/>
        <end position="197"/>
    </location>
</feature>
<accession>A0ABN7US65</accession>
<dbReference type="SUPFAM" id="SSF56219">
    <property type="entry name" value="DNase I-like"/>
    <property type="match status" value="1"/>
</dbReference>
<evidence type="ECO:0000313" key="3">
    <source>
        <dbReference type="EMBL" id="CAG8648199.1"/>
    </source>
</evidence>
<keyword evidence="4" id="KW-1185">Reference proteome</keyword>
<dbReference type="Pfam" id="PF14529">
    <property type="entry name" value="Exo_endo_phos_2"/>
    <property type="match status" value="1"/>
</dbReference>
<evidence type="ECO:0000313" key="4">
    <source>
        <dbReference type="Proteomes" id="UP000789901"/>
    </source>
</evidence>
<feature type="domain" description="Endonuclease/exonuclease/phosphatase" evidence="2">
    <location>
        <begin position="328"/>
        <end position="430"/>
    </location>
</feature>